<keyword evidence="2" id="KW-1185">Reference proteome</keyword>
<accession>A0ABP7U4V4</accession>
<evidence type="ECO:0000313" key="2">
    <source>
        <dbReference type="Proteomes" id="UP001500968"/>
    </source>
</evidence>
<reference evidence="2" key="1">
    <citation type="journal article" date="2019" name="Int. J. Syst. Evol. Microbiol.">
        <title>The Global Catalogue of Microorganisms (GCM) 10K type strain sequencing project: providing services to taxonomists for standard genome sequencing and annotation.</title>
        <authorList>
            <consortium name="The Broad Institute Genomics Platform"/>
            <consortium name="The Broad Institute Genome Sequencing Center for Infectious Disease"/>
            <person name="Wu L."/>
            <person name="Ma J."/>
        </authorList>
    </citation>
    <scope>NUCLEOTIDE SEQUENCE [LARGE SCALE GENOMIC DNA]</scope>
    <source>
        <strain evidence="2">JCM 17064</strain>
    </source>
</reference>
<dbReference type="Proteomes" id="UP001500968">
    <property type="component" value="Unassembled WGS sequence"/>
</dbReference>
<sequence length="219" mass="25758">MSTKKLLVHEDKTEINKTIYCLEQFIPEMNKLKTAFENLKIGSFSSEIYNSVKQSLSDENMIQLYYESVNKELDKVGIENAITRASLLKAHENTIEQFKTEMKRFFDSLNTSFGMVDLRLLDYQGGKFFISNESVTIIRERNSYYLETKEEIELFNSLNELLKSMQKTRLAMTDLIGYEYPDHISTIDLIKKYFIFENNKTLTLKPVGIREFKRNHKSH</sequence>
<dbReference type="RefSeq" id="WP_324690025.1">
    <property type="nucleotide sequence ID" value="NZ_BAABCR010000015.1"/>
</dbReference>
<name>A0ABP7U4V4_9FLAO</name>
<evidence type="ECO:0000313" key="1">
    <source>
        <dbReference type="EMBL" id="GAA4036000.1"/>
    </source>
</evidence>
<comment type="caution">
    <text evidence="1">The sequence shown here is derived from an EMBL/GenBank/DDBJ whole genome shotgun (WGS) entry which is preliminary data.</text>
</comment>
<protein>
    <submittedName>
        <fullName evidence="1">Uncharacterized protein</fullName>
    </submittedName>
</protein>
<proteinExistence type="predicted"/>
<gene>
    <name evidence="1" type="ORF">GCM10022386_21870</name>
</gene>
<dbReference type="EMBL" id="BAABCR010000015">
    <property type="protein sequence ID" value="GAA4036000.1"/>
    <property type="molecule type" value="Genomic_DNA"/>
</dbReference>
<organism evidence="1 2">
    <name type="scientific">Flavobacterium cheonhonense</name>
    <dbReference type="NCBI Taxonomy" id="706185"/>
    <lineage>
        <taxon>Bacteria</taxon>
        <taxon>Pseudomonadati</taxon>
        <taxon>Bacteroidota</taxon>
        <taxon>Flavobacteriia</taxon>
        <taxon>Flavobacteriales</taxon>
        <taxon>Flavobacteriaceae</taxon>
        <taxon>Flavobacterium</taxon>
    </lineage>
</organism>